<sequence length="306" mass="33219">MTATIDARSRTGAGPSASFEGRAVGLLAGSGRFPILFAEAARRQGLRVACVGIRGEAPETLAGLCDSFDVVPVTTPSRIIGAFKRRGVRDLVMAGKVHKTAMYTPFLFWHAISDPRARRVWYRGALRRDKKDDTILLTVIDEFAKDGLSFRSALDFCPELLVNHGVLTRRRPSRSELEDIRFGWHLAKEMGRLDVGQSVAVKDCAAIAVEAIEGTDRCIERAGQLCRSGGWTLVKVAKPQQDMRFDVPTVGLGTIEKLREAGARVLAIEAGKTIVIDRPEVVALADRLGITLVALDSAEVLEGTPA</sequence>
<dbReference type="Gene3D" id="3.40.140.80">
    <property type="match status" value="1"/>
</dbReference>
<dbReference type="AlphaFoldDB" id="A0A432MPK2"/>
<reference evidence="3 4" key="2">
    <citation type="submission" date="2019-01" db="EMBL/GenBank/DDBJ databases">
        <title>Tautonia sociabilis, a novel thermotolerant planctomycete of Isosphaeraceae family, isolated from a 4000 m deep subterranean habitat.</title>
        <authorList>
            <person name="Kovaleva O.L."/>
            <person name="Elcheninov A.G."/>
            <person name="Van Heerden E."/>
            <person name="Toshchakov S.V."/>
            <person name="Novikov A."/>
            <person name="Bonch-Osmolovskaya E.A."/>
            <person name="Kublanov I.V."/>
        </authorList>
    </citation>
    <scope>NUCLEOTIDE SEQUENCE [LARGE SCALE GENOMIC DNA]</scope>
    <source>
        <strain evidence="3 4">GM2012</strain>
    </source>
</reference>
<dbReference type="PANTHER" id="PTHR39962:SF1">
    <property type="entry name" value="LPXI FAMILY PROTEIN"/>
    <property type="match status" value="1"/>
</dbReference>
<dbReference type="OrthoDB" id="9789836at2"/>
<dbReference type="Pfam" id="PF06230">
    <property type="entry name" value="LpxI_C"/>
    <property type="match status" value="1"/>
</dbReference>
<keyword evidence="4" id="KW-1185">Reference proteome</keyword>
<organism evidence="3 4">
    <name type="scientific">Tautonia sociabilis</name>
    <dbReference type="NCBI Taxonomy" id="2080755"/>
    <lineage>
        <taxon>Bacteria</taxon>
        <taxon>Pseudomonadati</taxon>
        <taxon>Planctomycetota</taxon>
        <taxon>Planctomycetia</taxon>
        <taxon>Isosphaerales</taxon>
        <taxon>Isosphaeraceae</taxon>
        <taxon>Tautonia</taxon>
    </lineage>
</organism>
<dbReference type="Pfam" id="PF17930">
    <property type="entry name" value="LpxI_N"/>
    <property type="match status" value="1"/>
</dbReference>
<evidence type="ECO:0000313" key="3">
    <source>
        <dbReference type="EMBL" id="RUL89189.1"/>
    </source>
</evidence>
<dbReference type="InterPro" id="IPR041255">
    <property type="entry name" value="LpxI_N"/>
</dbReference>
<dbReference type="Proteomes" id="UP000280296">
    <property type="component" value="Unassembled WGS sequence"/>
</dbReference>
<evidence type="ECO:0000259" key="2">
    <source>
        <dbReference type="Pfam" id="PF17930"/>
    </source>
</evidence>
<dbReference type="EMBL" id="RYZH01000004">
    <property type="protein sequence ID" value="RUL89189.1"/>
    <property type="molecule type" value="Genomic_DNA"/>
</dbReference>
<evidence type="ECO:0000259" key="1">
    <source>
        <dbReference type="Pfam" id="PF06230"/>
    </source>
</evidence>
<dbReference type="PANTHER" id="PTHR39962">
    <property type="entry name" value="BLL4848 PROTEIN"/>
    <property type="match status" value="1"/>
</dbReference>
<dbReference type="InterPro" id="IPR010415">
    <property type="entry name" value="LpxI_C"/>
</dbReference>
<dbReference type="Gene3D" id="3.40.50.20">
    <property type="match status" value="1"/>
</dbReference>
<dbReference type="RefSeq" id="WP_126723924.1">
    <property type="nucleotide sequence ID" value="NZ_RYZH01000004.1"/>
</dbReference>
<comment type="caution">
    <text evidence="3">The sequence shown here is derived from an EMBL/GenBank/DDBJ whole genome shotgun (WGS) entry which is preliminary data.</text>
</comment>
<dbReference type="InterPro" id="IPR043167">
    <property type="entry name" value="LpxI_C_sf"/>
</dbReference>
<proteinExistence type="predicted"/>
<feature type="domain" description="LpxI C-terminal" evidence="1">
    <location>
        <begin position="164"/>
        <end position="293"/>
    </location>
</feature>
<name>A0A432MPK2_9BACT</name>
<gene>
    <name evidence="3" type="ORF">TsocGM_03475</name>
</gene>
<feature type="domain" description="LpxI N-terminal" evidence="2">
    <location>
        <begin position="24"/>
        <end position="160"/>
    </location>
</feature>
<reference evidence="3 4" key="1">
    <citation type="submission" date="2018-12" db="EMBL/GenBank/DDBJ databases">
        <authorList>
            <person name="Toschakov S.V."/>
        </authorList>
    </citation>
    <scope>NUCLEOTIDE SEQUENCE [LARGE SCALE GENOMIC DNA]</scope>
    <source>
        <strain evidence="3 4">GM2012</strain>
    </source>
</reference>
<protein>
    <submittedName>
        <fullName evidence="3">LpxI family protein</fullName>
    </submittedName>
</protein>
<evidence type="ECO:0000313" key="4">
    <source>
        <dbReference type="Proteomes" id="UP000280296"/>
    </source>
</evidence>
<accession>A0A432MPK2</accession>
<dbReference type="InterPro" id="IPR053174">
    <property type="entry name" value="LpxI"/>
</dbReference>